<keyword evidence="3" id="KW-1185">Reference proteome</keyword>
<dbReference type="PANTHER" id="PTHR43312">
    <property type="entry name" value="D-THREO-ALDOSE 1-DEHYDROGENASE"/>
    <property type="match status" value="1"/>
</dbReference>
<dbReference type="EMBL" id="SNYF01000005">
    <property type="protein sequence ID" value="TDQ18577.1"/>
    <property type="molecule type" value="Genomic_DNA"/>
</dbReference>
<reference evidence="2 3" key="1">
    <citation type="submission" date="2019-03" db="EMBL/GenBank/DDBJ databases">
        <title>Genomic Encyclopedia of Type Strains, Phase III (KMG-III): the genomes of soil and plant-associated and newly described type strains.</title>
        <authorList>
            <person name="Whitman W."/>
        </authorList>
    </citation>
    <scope>NUCLEOTIDE SEQUENCE [LARGE SCALE GENOMIC DNA]</scope>
    <source>
        <strain evidence="2 3">CECT 8446</strain>
    </source>
</reference>
<evidence type="ECO:0000259" key="1">
    <source>
        <dbReference type="Pfam" id="PF00248"/>
    </source>
</evidence>
<dbReference type="PRINTS" id="PR00069">
    <property type="entry name" value="ALDKETRDTASE"/>
</dbReference>
<dbReference type="GO" id="GO:0016491">
    <property type="term" value="F:oxidoreductase activity"/>
    <property type="evidence" value="ECO:0007669"/>
    <property type="project" value="InterPro"/>
</dbReference>
<dbReference type="InterPro" id="IPR036812">
    <property type="entry name" value="NAD(P)_OxRdtase_dom_sf"/>
</dbReference>
<organism evidence="2 3">
    <name type="scientific">Algoriphagus boseongensis</name>
    <dbReference type="NCBI Taxonomy" id="1442587"/>
    <lineage>
        <taxon>Bacteria</taxon>
        <taxon>Pseudomonadati</taxon>
        <taxon>Bacteroidota</taxon>
        <taxon>Cytophagia</taxon>
        <taxon>Cytophagales</taxon>
        <taxon>Cyclobacteriaceae</taxon>
        <taxon>Algoriphagus</taxon>
    </lineage>
</organism>
<feature type="domain" description="NADP-dependent oxidoreductase" evidence="1">
    <location>
        <begin position="14"/>
        <end position="283"/>
    </location>
</feature>
<dbReference type="Gene3D" id="3.20.20.100">
    <property type="entry name" value="NADP-dependent oxidoreductase domain"/>
    <property type="match status" value="1"/>
</dbReference>
<dbReference type="SUPFAM" id="SSF51430">
    <property type="entry name" value="NAD(P)-linked oxidoreductase"/>
    <property type="match status" value="1"/>
</dbReference>
<dbReference type="PROSITE" id="PS51257">
    <property type="entry name" value="PROKAR_LIPOPROTEIN"/>
    <property type="match status" value="1"/>
</dbReference>
<comment type="caution">
    <text evidence="2">The sequence shown here is derived from an EMBL/GenBank/DDBJ whole genome shotgun (WGS) entry which is preliminary data.</text>
</comment>
<dbReference type="InterPro" id="IPR020471">
    <property type="entry name" value="AKR"/>
</dbReference>
<dbReference type="AlphaFoldDB" id="A0A4V3D2E1"/>
<gene>
    <name evidence="2" type="ORF">DFQ04_0379</name>
</gene>
<dbReference type="PANTHER" id="PTHR43312:SF1">
    <property type="entry name" value="NADP-DEPENDENT OXIDOREDUCTASE DOMAIN-CONTAINING PROTEIN"/>
    <property type="match status" value="1"/>
</dbReference>
<accession>A0A4V3D2E1</accession>
<name>A0A4V3D2E1_9BACT</name>
<protein>
    <submittedName>
        <fullName evidence="2">Aryl-alcohol dehydrogenase-like predicted oxidoreductase</fullName>
    </submittedName>
</protein>
<dbReference type="InterPro" id="IPR023210">
    <property type="entry name" value="NADP_OxRdtase_dom"/>
</dbReference>
<proteinExistence type="predicted"/>
<evidence type="ECO:0000313" key="3">
    <source>
        <dbReference type="Proteomes" id="UP000294535"/>
    </source>
</evidence>
<dbReference type="OrthoDB" id="9773828at2"/>
<dbReference type="CDD" id="cd19086">
    <property type="entry name" value="AKR_AKR11C1"/>
    <property type="match status" value="1"/>
</dbReference>
<dbReference type="RefSeq" id="WP_133552117.1">
    <property type="nucleotide sequence ID" value="NZ_SNYF01000005.1"/>
</dbReference>
<dbReference type="Proteomes" id="UP000294535">
    <property type="component" value="Unassembled WGS sequence"/>
</dbReference>
<dbReference type="InterPro" id="IPR053135">
    <property type="entry name" value="AKR2_Oxidoreductase"/>
</dbReference>
<sequence>MNLKTNPFSIGNLPIGLGCMSLPENYLEAEKVLSQALECGLTYFDTADLYQKGKNEENLGKFLKGKRDRLKLASKVGNQLLPGGNSWTWNPSKAYILQAIDQTLKRLQTDYLDLYQLHGGTLDDPWEESWEAFELLKTQGKILEFGISSIRPNVIRKVMSMNPLATIMMQYSPLDRRPEESVFPLLENTSTRVLVRGGLAKGILIDKPIQGFLDFNAEEVGKIKLAIQSTGYPPESVLIKYALTPKAVGGMIIGASSSKQILKMVKEYEESLNIPDQVIQKLKEEFPANLYQDHR</sequence>
<evidence type="ECO:0000313" key="2">
    <source>
        <dbReference type="EMBL" id="TDQ18577.1"/>
    </source>
</evidence>
<dbReference type="Pfam" id="PF00248">
    <property type="entry name" value="Aldo_ket_red"/>
    <property type="match status" value="1"/>
</dbReference>